<dbReference type="PANTHER" id="PTHR43244">
    <property type="match status" value="1"/>
</dbReference>
<reference evidence="3 4" key="1">
    <citation type="submission" date="2016-01" db="EMBL/GenBank/DDBJ databases">
        <title>The new phylogeny of the genus Mycobacterium.</title>
        <authorList>
            <person name="Tarcisio F."/>
            <person name="Conor M."/>
            <person name="Antonella G."/>
            <person name="Elisabetta G."/>
            <person name="Giulia F.S."/>
            <person name="Sara T."/>
            <person name="Anna F."/>
            <person name="Clotilde B."/>
            <person name="Roberto B."/>
            <person name="Veronica D.S."/>
            <person name="Fabio R."/>
            <person name="Monica P."/>
            <person name="Olivier J."/>
            <person name="Enrico T."/>
            <person name="Nicola S."/>
        </authorList>
    </citation>
    <scope>NUCLEOTIDE SEQUENCE [LARGE SCALE GENOMIC DNA]</scope>
    <source>
        <strain evidence="3 4">DSM 44852</strain>
    </source>
</reference>
<keyword evidence="4" id="KW-1185">Reference proteome</keyword>
<dbReference type="GO" id="GO:0016705">
    <property type="term" value="F:oxidoreductase activity, acting on paired donors, with incorporation or reduction of molecular oxygen"/>
    <property type="evidence" value="ECO:0007669"/>
    <property type="project" value="InterPro"/>
</dbReference>
<feature type="domain" description="Luciferase-like" evidence="2">
    <location>
        <begin position="14"/>
        <end position="342"/>
    </location>
</feature>
<comment type="caution">
    <text evidence="3">The sequence shown here is derived from an EMBL/GenBank/DDBJ whole genome shotgun (WGS) entry which is preliminary data.</text>
</comment>
<dbReference type="Gene3D" id="3.20.20.30">
    <property type="entry name" value="Luciferase-like domain"/>
    <property type="match status" value="1"/>
</dbReference>
<dbReference type="STRING" id="292462.AWC05_18045"/>
<organism evidence="3 4">
    <name type="scientific">Mycobacterium florentinum</name>
    <dbReference type="NCBI Taxonomy" id="292462"/>
    <lineage>
        <taxon>Bacteria</taxon>
        <taxon>Bacillati</taxon>
        <taxon>Actinomycetota</taxon>
        <taxon>Actinomycetes</taxon>
        <taxon>Mycobacteriales</taxon>
        <taxon>Mycobacteriaceae</taxon>
        <taxon>Mycobacterium</taxon>
        <taxon>Mycobacterium simiae complex</taxon>
    </lineage>
</organism>
<gene>
    <name evidence="3" type="ORF">AWC05_18045</name>
</gene>
<dbReference type="RefSeq" id="WP_085221559.1">
    <property type="nucleotide sequence ID" value="NZ_AP022576.1"/>
</dbReference>
<evidence type="ECO:0000313" key="3">
    <source>
        <dbReference type="EMBL" id="ORV54498.1"/>
    </source>
</evidence>
<dbReference type="AlphaFoldDB" id="A0A1X1UCN9"/>
<evidence type="ECO:0000313" key="4">
    <source>
        <dbReference type="Proteomes" id="UP000193010"/>
    </source>
</evidence>
<sequence>MRDVKYGVAPVQFPPVAGHRQAVQAYDEAGLDFLTYWDQHCLTIPRSIWTPDLAPAAELFHIDAWLEPWPQLTETAIVTENIRMGLSASDVSRRSPDVLAQLALTLDHYSEGRFFLALGAGENKQNTPYGITRDRPFGRLEETLKLLKLWFSADEPVNFDGKFWRVANGGISTPAYTPGGPDLLVAGGPGKAMRYAAQLADGWCSYFPGSSAQEYVEQIAEFNRLAEEVDRDPSTLTKLMLFGVVLGDDDAHVEELVNNPVIRWDSAALVPGPQAWARHGQVNPLGEDFAYVRDLLPMEVSREDALKVIDKVSPEMVRNMRFSGTPTEVAKMIQPFIEAGCTHVMIGDYGALVTSGDMGSAVSGARRLAETFDALRELNGQPVASVV</sequence>
<keyword evidence="1" id="KW-0560">Oxidoreductase</keyword>
<name>A0A1X1UCN9_MYCFL</name>
<dbReference type="InterPro" id="IPR050564">
    <property type="entry name" value="F420-G6PD/mer"/>
</dbReference>
<dbReference type="PANTHER" id="PTHR43244:SF1">
    <property type="entry name" value="5,10-METHYLENETETRAHYDROMETHANOPTERIN REDUCTASE"/>
    <property type="match status" value="1"/>
</dbReference>
<dbReference type="InterPro" id="IPR011251">
    <property type="entry name" value="Luciferase-like_dom"/>
</dbReference>
<evidence type="ECO:0000259" key="2">
    <source>
        <dbReference type="Pfam" id="PF00296"/>
    </source>
</evidence>
<dbReference type="EMBL" id="LQOV01000008">
    <property type="protein sequence ID" value="ORV54498.1"/>
    <property type="molecule type" value="Genomic_DNA"/>
</dbReference>
<dbReference type="Proteomes" id="UP000193010">
    <property type="component" value="Unassembled WGS sequence"/>
</dbReference>
<dbReference type="Pfam" id="PF00296">
    <property type="entry name" value="Bac_luciferase"/>
    <property type="match status" value="1"/>
</dbReference>
<evidence type="ECO:0000256" key="1">
    <source>
        <dbReference type="ARBA" id="ARBA00023002"/>
    </source>
</evidence>
<proteinExistence type="predicted"/>
<accession>A0A1X1UCN9</accession>
<dbReference type="OrthoDB" id="4663231at2"/>
<dbReference type="SUPFAM" id="SSF51679">
    <property type="entry name" value="Bacterial luciferase-like"/>
    <property type="match status" value="1"/>
</dbReference>
<protein>
    <recommendedName>
        <fullName evidence="2">Luciferase-like domain-containing protein</fullName>
    </recommendedName>
</protein>
<dbReference type="InterPro" id="IPR036661">
    <property type="entry name" value="Luciferase-like_sf"/>
</dbReference>